<name>A0A7I9VUA4_MYCAG</name>
<comment type="caution">
    <text evidence="2">The sequence shown here is derived from an EMBL/GenBank/DDBJ whole genome shotgun (WGS) entry which is preliminary data.</text>
</comment>
<protein>
    <submittedName>
        <fullName evidence="2">Uncharacterized protein</fullName>
    </submittedName>
</protein>
<accession>A0A7I9VUA4</accession>
<sequence length="73" mass="7567">MIVAAASRASSTLAEAGERTFELKDAGEPLQRGPQCRGAGNGFGDTDDQIERDGFGVGGRGFNGGCHAVRLTR</sequence>
<dbReference type="EMBL" id="BLKS01000001">
    <property type="protein sequence ID" value="GFG49005.1"/>
    <property type="molecule type" value="Genomic_DNA"/>
</dbReference>
<evidence type="ECO:0000256" key="1">
    <source>
        <dbReference type="SAM" id="MobiDB-lite"/>
    </source>
</evidence>
<reference evidence="2 3" key="1">
    <citation type="journal article" date="2019" name="Emerg. Microbes Infect.">
        <title>Comprehensive subspecies identification of 175 nontuberculous mycobacteria species based on 7547 genomic profiles.</title>
        <authorList>
            <person name="Matsumoto Y."/>
            <person name="Kinjo T."/>
            <person name="Motooka D."/>
            <person name="Nabeya D."/>
            <person name="Jung N."/>
            <person name="Uechi K."/>
            <person name="Horii T."/>
            <person name="Iida T."/>
            <person name="Fujita J."/>
            <person name="Nakamura S."/>
        </authorList>
    </citation>
    <scope>NUCLEOTIDE SEQUENCE [LARGE SCALE GENOMIC DNA]</scope>
    <source>
        <strain evidence="2 3">JCM 6377</strain>
    </source>
</reference>
<dbReference type="AlphaFoldDB" id="A0A7I9VUA4"/>
<gene>
    <name evidence="2" type="ORF">MAGR_04460</name>
</gene>
<proteinExistence type="predicted"/>
<feature type="region of interest" description="Disordered" evidence="1">
    <location>
        <begin position="1"/>
        <end position="47"/>
    </location>
</feature>
<dbReference type="Proteomes" id="UP000465302">
    <property type="component" value="Unassembled WGS sequence"/>
</dbReference>
<organism evidence="2 3">
    <name type="scientific">Mycolicibacterium agri</name>
    <name type="common">Mycobacterium agri</name>
    <dbReference type="NCBI Taxonomy" id="36811"/>
    <lineage>
        <taxon>Bacteria</taxon>
        <taxon>Bacillati</taxon>
        <taxon>Actinomycetota</taxon>
        <taxon>Actinomycetes</taxon>
        <taxon>Mycobacteriales</taxon>
        <taxon>Mycobacteriaceae</taxon>
        <taxon>Mycolicibacterium</taxon>
    </lineage>
</organism>
<evidence type="ECO:0000313" key="2">
    <source>
        <dbReference type="EMBL" id="GFG49005.1"/>
    </source>
</evidence>
<feature type="compositionally biased region" description="Basic and acidic residues" evidence="1">
    <location>
        <begin position="16"/>
        <end position="27"/>
    </location>
</feature>
<evidence type="ECO:0000313" key="3">
    <source>
        <dbReference type="Proteomes" id="UP000465302"/>
    </source>
</evidence>